<comment type="caution">
    <text evidence="1">The sequence shown here is derived from an EMBL/GenBank/DDBJ whole genome shotgun (WGS) entry which is preliminary data.</text>
</comment>
<dbReference type="AlphaFoldDB" id="A0A0A3Z9H3"/>
<dbReference type="EMBL" id="JRUQ01000014">
    <property type="protein sequence ID" value="KGT95495.1"/>
    <property type="molecule type" value="Genomic_DNA"/>
</dbReference>
<name>A0A0A3Z9H3_9GAMM</name>
<protein>
    <submittedName>
        <fullName evidence="1">Uncharacterized protein</fullName>
    </submittedName>
</protein>
<reference evidence="1 2" key="1">
    <citation type="submission" date="2014-10" db="EMBL/GenBank/DDBJ databases">
        <title>Genome sequence of Erwinia typographi M043b.</title>
        <authorList>
            <person name="Chan K.-G."/>
            <person name="Tan W.-S."/>
        </authorList>
    </citation>
    <scope>NUCLEOTIDE SEQUENCE [LARGE SCALE GENOMIC DNA]</scope>
    <source>
        <strain evidence="1 2">M043b</strain>
    </source>
</reference>
<sequence length="144" mass="15649">MENRDLQSIFLASGPARAGDVSADNVELSSMQSEFINIILKLQCQSVELIKAVSENKRCLEHAEGKLIKLERVMSEFKRGCNIIGGAVYEREAGSLNVLGDKAKDSNAVLCKLCLKNGQKVNVVYKGKGKAWCPVCGISCPESD</sequence>
<keyword evidence="2" id="KW-1185">Reference proteome</keyword>
<gene>
    <name evidence="1" type="ORF">NG99_03000</name>
</gene>
<dbReference type="Proteomes" id="UP000030351">
    <property type="component" value="Unassembled WGS sequence"/>
</dbReference>
<organism evidence="1 2">
    <name type="scientific">Erwinia typographi</name>
    <dbReference type="NCBI Taxonomy" id="371042"/>
    <lineage>
        <taxon>Bacteria</taxon>
        <taxon>Pseudomonadati</taxon>
        <taxon>Pseudomonadota</taxon>
        <taxon>Gammaproteobacteria</taxon>
        <taxon>Enterobacterales</taxon>
        <taxon>Erwiniaceae</taxon>
        <taxon>Erwinia</taxon>
    </lineage>
</organism>
<proteinExistence type="predicted"/>
<evidence type="ECO:0000313" key="1">
    <source>
        <dbReference type="EMBL" id="KGT95495.1"/>
    </source>
</evidence>
<accession>A0A0A3Z9H3</accession>
<evidence type="ECO:0000313" key="2">
    <source>
        <dbReference type="Proteomes" id="UP000030351"/>
    </source>
</evidence>
<dbReference type="RefSeq" id="WP_034888280.1">
    <property type="nucleotide sequence ID" value="NZ_JRUQ01000014.1"/>
</dbReference>